<dbReference type="GeneID" id="49408001"/>
<dbReference type="RefSeq" id="WP_021718994.1">
    <property type="nucleotide sequence ID" value="NZ_AP019004.1"/>
</dbReference>
<accession>A0A3G9GTH1</accession>
<dbReference type="EMBL" id="WNBW01000014">
    <property type="protein sequence ID" value="MTU04959.1"/>
    <property type="molecule type" value="Genomic_DNA"/>
</dbReference>
<evidence type="ECO:0000259" key="1">
    <source>
        <dbReference type="Pfam" id="PF13304"/>
    </source>
</evidence>
<reference evidence="3" key="1">
    <citation type="submission" date="2012-11" db="EMBL/GenBank/DDBJ databases">
        <title>Dependencies among metagenomic species, viruses, plasmids and units of genetic variation.</title>
        <authorList>
            <person name="Nielsen H.B."/>
            <person name="Almeida M."/>
            <person name="Juncker A.S."/>
            <person name="Rasmussen S."/>
            <person name="Li J."/>
            <person name="Sunagawa S."/>
            <person name="Plichta D."/>
            <person name="Gautier L."/>
            <person name="Le Chatelier E."/>
            <person name="Peletier E."/>
            <person name="Bonde I."/>
            <person name="Nielsen T."/>
            <person name="Manichanh C."/>
            <person name="Arumugam M."/>
            <person name="Batto J."/>
            <person name="Santos M.B.Q.D."/>
            <person name="Blom N."/>
            <person name="Borruel N."/>
            <person name="Burgdorf K.S."/>
            <person name="Boumezbeur F."/>
            <person name="Casellas F."/>
            <person name="Dore J."/>
            <person name="Guarner F."/>
            <person name="Hansen T."/>
            <person name="Hildebrand F."/>
            <person name="Kaas R.S."/>
            <person name="Kennedy S."/>
            <person name="Kristiansen K."/>
            <person name="Kultima J.R."/>
            <person name="Leonard P."/>
            <person name="Levenez F."/>
            <person name="Lund O."/>
            <person name="Moumen B."/>
            <person name="Le Paslier D."/>
            <person name="Pons N."/>
            <person name="Pedersen O."/>
            <person name="Prifti E."/>
            <person name="Qin J."/>
            <person name="Raes J."/>
            <person name="Tap J."/>
            <person name="Tims S."/>
            <person name="Ussery D.W."/>
            <person name="Yamada T."/>
            <person name="MetaHit consortium"/>
            <person name="Renault P."/>
            <person name="Sicheritz-Ponten T."/>
            <person name="Bork P."/>
            <person name="Wang J."/>
            <person name="Brunak S."/>
            <person name="Ehrlich S.D."/>
        </authorList>
    </citation>
    <scope>NUCLEOTIDE SEQUENCE [LARGE SCALE GENOMIC DNA]</scope>
</reference>
<dbReference type="InterPro" id="IPR003959">
    <property type="entry name" value="ATPase_AAA_core"/>
</dbReference>
<dbReference type="SUPFAM" id="SSF52540">
    <property type="entry name" value="P-loop containing nucleoside triphosphate hydrolases"/>
    <property type="match status" value="1"/>
</dbReference>
<dbReference type="EMBL" id="WNBM01000012">
    <property type="protein sequence ID" value="MTT76827.1"/>
    <property type="molecule type" value="Genomic_DNA"/>
</dbReference>
<organism evidence="3">
    <name type="scientific">Phascolarctobacterium faecium</name>
    <dbReference type="NCBI Taxonomy" id="33025"/>
    <lineage>
        <taxon>Bacteria</taxon>
        <taxon>Bacillati</taxon>
        <taxon>Bacillota</taxon>
        <taxon>Negativicutes</taxon>
        <taxon>Acidaminococcales</taxon>
        <taxon>Acidaminococcaceae</taxon>
        <taxon>Phascolarctobacterium</taxon>
    </lineage>
</organism>
<evidence type="ECO:0000313" key="3">
    <source>
        <dbReference type="EMBL" id="CDB44875.1"/>
    </source>
</evidence>
<evidence type="ECO:0000313" key="6">
    <source>
        <dbReference type="Proteomes" id="UP000443070"/>
    </source>
</evidence>
<feature type="domain" description="ATPase AAA-type core" evidence="1">
    <location>
        <begin position="260"/>
        <end position="345"/>
    </location>
</feature>
<dbReference type="AlphaFoldDB" id="A0A3G9GTH1"/>
<dbReference type="InterPro" id="IPR027417">
    <property type="entry name" value="P-loop_NTPase"/>
</dbReference>
<protein>
    <submittedName>
        <fullName evidence="4">AAA family ATPase</fullName>
    </submittedName>
    <submittedName>
        <fullName evidence="3">RecF/RecN/SMC protein</fullName>
    </submittedName>
</protein>
<dbReference type="Proteomes" id="UP000443070">
    <property type="component" value="Unassembled WGS sequence"/>
</dbReference>
<dbReference type="EMBL" id="CBDS010000003">
    <property type="protein sequence ID" value="CDB44875.1"/>
    <property type="molecule type" value="Genomic_DNA"/>
</dbReference>
<evidence type="ECO:0000313" key="7">
    <source>
        <dbReference type="Proteomes" id="UP000484547"/>
    </source>
</evidence>
<dbReference type="GO" id="GO:0016887">
    <property type="term" value="F:ATP hydrolysis activity"/>
    <property type="evidence" value="ECO:0007669"/>
    <property type="project" value="InterPro"/>
</dbReference>
<proteinExistence type="predicted"/>
<dbReference type="InterPro" id="IPR051396">
    <property type="entry name" value="Bact_Antivir_Def_Nuclease"/>
</dbReference>
<keyword evidence="6" id="KW-1185">Reference proteome</keyword>
<dbReference type="GO" id="GO:0005524">
    <property type="term" value="F:ATP binding"/>
    <property type="evidence" value="ECO:0007669"/>
    <property type="project" value="InterPro"/>
</dbReference>
<feature type="domain" description="Rad50/SbcC-type AAA" evidence="2">
    <location>
        <begin position="6"/>
        <end position="167"/>
    </location>
</feature>
<dbReference type="Pfam" id="PF13476">
    <property type="entry name" value="AAA_23"/>
    <property type="match status" value="1"/>
</dbReference>
<evidence type="ECO:0000313" key="4">
    <source>
        <dbReference type="EMBL" id="MTT76827.1"/>
    </source>
</evidence>
<evidence type="ECO:0000259" key="2">
    <source>
        <dbReference type="Pfam" id="PF13476"/>
    </source>
</evidence>
<dbReference type="Proteomes" id="UP000484547">
    <property type="component" value="Unassembled WGS sequence"/>
</dbReference>
<dbReference type="Pfam" id="PF13304">
    <property type="entry name" value="AAA_21"/>
    <property type="match status" value="1"/>
</dbReference>
<dbReference type="GO" id="GO:0006302">
    <property type="term" value="P:double-strand break repair"/>
    <property type="evidence" value="ECO:0007669"/>
    <property type="project" value="InterPro"/>
</dbReference>
<dbReference type="OrthoDB" id="9784297at2"/>
<reference evidence="6 7" key="2">
    <citation type="journal article" date="2019" name="Nat. Med.">
        <title>A library of human gut bacterial isolates paired with longitudinal multiomics data enables mechanistic microbiome research.</title>
        <authorList>
            <person name="Poyet M."/>
            <person name="Groussin M."/>
            <person name="Gibbons S.M."/>
            <person name="Avila-Pacheco J."/>
            <person name="Jiang X."/>
            <person name="Kearney S.M."/>
            <person name="Perrotta A.R."/>
            <person name="Berdy B."/>
            <person name="Zhao S."/>
            <person name="Lieberman T.D."/>
            <person name="Swanson P.K."/>
            <person name="Smith M."/>
            <person name="Roesemann S."/>
            <person name="Alexander J.E."/>
            <person name="Rich S.A."/>
            <person name="Livny J."/>
            <person name="Vlamakis H."/>
            <person name="Clish C."/>
            <person name="Bullock K."/>
            <person name="Deik A."/>
            <person name="Scott J."/>
            <person name="Pierce K.A."/>
            <person name="Xavier R.J."/>
            <person name="Alm E.J."/>
        </authorList>
    </citation>
    <scope>NUCLEOTIDE SEQUENCE [LARGE SCALE GENOMIC DNA]</scope>
    <source>
        <strain evidence="4 7">BIOML-A13</strain>
        <strain evidence="5 6">BIOML-A3</strain>
    </source>
</reference>
<dbReference type="Gene3D" id="3.40.50.300">
    <property type="entry name" value="P-loop containing nucleotide triphosphate hydrolases"/>
    <property type="match status" value="1"/>
</dbReference>
<comment type="caution">
    <text evidence="3">The sequence shown here is derived from an EMBL/GenBank/DDBJ whole genome shotgun (WGS) entry which is preliminary data.</text>
</comment>
<sequence>MYISRLCLQNYRCYDNFEIDFNKELTVIVAENGKGKTAILDAVAVALGPYLACFDGVKANQISDTDVRQTKDTVGRTLEHVLRMKSQYPVVIGAEGVVDGEKITWKRELKAAGGRTTILNAKALSEYGRHMVKALREVNDSKIILPVMAYYGTSRMWKDNKLFELRKDISLERGSGYVDCMEPSSSYNTFGQWFKYAAMSAMEFDRYLAESGKKDEKNPYTEVLKAVRQAIITCIGSMGWTDIDYSFAFQNLIIMHETMGVLPLEALSDGTRSVISMAADLAYRMVRLNPDLGAMAALETPGIVLIDEVDMHLHPSWQQAVVYDVRKAFPNVQFIVTTHSPQVLSTVPAEAIRILRWDNNLINIDKPAFSLGAESFQLLKDIQNVDTRPQALPIVKDLYRYLMLVSEDKWDTDEARELRKRLDEWSKGCEPALVRADTEIRMKSFRRKKK</sequence>
<dbReference type="InterPro" id="IPR038729">
    <property type="entry name" value="Rad50/SbcC_AAA"/>
</dbReference>
<dbReference type="PANTHER" id="PTHR43581">
    <property type="entry name" value="ATP/GTP PHOSPHATASE"/>
    <property type="match status" value="1"/>
</dbReference>
<gene>
    <name evidence="3" type="ORF">BN533_02095</name>
    <name evidence="4" type="ORF">GMD11_11255</name>
    <name evidence="5" type="ORF">GMD18_11250</name>
</gene>
<evidence type="ECO:0000313" key="5">
    <source>
        <dbReference type="EMBL" id="MTU04959.1"/>
    </source>
</evidence>
<dbReference type="PANTHER" id="PTHR43581:SF2">
    <property type="entry name" value="EXCINUCLEASE ATPASE SUBUNIT"/>
    <property type="match status" value="1"/>
</dbReference>
<name>A0A3G9GTH1_9FIRM</name>
<accession>R6I6A9</accession>